<keyword evidence="6" id="KW-0346">Stress response</keyword>
<dbReference type="GO" id="GO:0034605">
    <property type="term" value="P:cellular response to heat"/>
    <property type="evidence" value="ECO:0007669"/>
    <property type="project" value="InterPro"/>
</dbReference>
<dbReference type="CDD" id="cd00165">
    <property type="entry name" value="S4"/>
    <property type="match status" value="1"/>
</dbReference>
<comment type="similarity">
    <text evidence="1 4">Belongs to the HSP15 family.</text>
</comment>
<dbReference type="RefSeq" id="WP_005003736.1">
    <property type="nucleotide sequence ID" value="NZ_CH672427.1"/>
</dbReference>
<dbReference type="GO" id="GO:0043023">
    <property type="term" value="F:ribosomal large subunit binding"/>
    <property type="evidence" value="ECO:0007669"/>
    <property type="project" value="InterPro"/>
</dbReference>
<dbReference type="eggNOG" id="COG1188">
    <property type="taxonomic scope" value="Bacteria"/>
</dbReference>
<dbReference type="HOGENOM" id="CLU_101003_2_1_6"/>
<sequence length="133" mass="15203">MSKTESESVRIDRWLWAARFFKTRRLAVDAIKGGKVSVNGVRAKPAKELRVGSEVRVTKGSYEFVVIVQALAEQRGPAVEAQKLYQELESSIERRQRVREQHKIAAAAMPRVDHRPDKRARRHLAEFKRKPGG</sequence>
<dbReference type="STRING" id="314278.NB231_14118"/>
<proteinExistence type="inferred from homology"/>
<dbReference type="SMART" id="SM00363">
    <property type="entry name" value="S4"/>
    <property type="match status" value="1"/>
</dbReference>
<evidence type="ECO:0000256" key="3">
    <source>
        <dbReference type="ARBA" id="ARBA00023125"/>
    </source>
</evidence>
<dbReference type="Pfam" id="PF01479">
    <property type="entry name" value="S4"/>
    <property type="match status" value="1"/>
</dbReference>
<organism evidence="6 7">
    <name type="scientific">Nitrococcus mobilis Nb-231</name>
    <dbReference type="NCBI Taxonomy" id="314278"/>
    <lineage>
        <taxon>Bacteria</taxon>
        <taxon>Pseudomonadati</taxon>
        <taxon>Pseudomonadota</taxon>
        <taxon>Gammaproteobacteria</taxon>
        <taxon>Chromatiales</taxon>
        <taxon>Ectothiorhodospiraceae</taxon>
        <taxon>Nitrococcus</taxon>
    </lineage>
</organism>
<dbReference type="PIRSF" id="PIRSF016821">
    <property type="entry name" value="HSP15"/>
    <property type="match status" value="1"/>
</dbReference>
<evidence type="ECO:0000256" key="4">
    <source>
        <dbReference type="PIRNR" id="PIRNR016821"/>
    </source>
</evidence>
<evidence type="ECO:0000259" key="5">
    <source>
        <dbReference type="SMART" id="SM00363"/>
    </source>
</evidence>
<dbReference type="InterPro" id="IPR025708">
    <property type="entry name" value="HSP15"/>
</dbReference>
<dbReference type="Proteomes" id="UP000003374">
    <property type="component" value="Unassembled WGS sequence"/>
</dbReference>
<feature type="domain" description="RNA-binding S4" evidence="5">
    <location>
        <begin position="9"/>
        <end position="71"/>
    </location>
</feature>
<dbReference type="PROSITE" id="PS50889">
    <property type="entry name" value="S4"/>
    <property type="match status" value="1"/>
</dbReference>
<protein>
    <recommendedName>
        <fullName evidence="4">Heat shock protein 15</fullName>
    </recommendedName>
</protein>
<dbReference type="OrthoDB" id="9797176at2"/>
<gene>
    <name evidence="6" type="ORF">NB231_14118</name>
</gene>
<dbReference type="InterPro" id="IPR036986">
    <property type="entry name" value="S4_RNA-bd_sf"/>
</dbReference>
<keyword evidence="7" id="KW-1185">Reference proteome</keyword>
<dbReference type="GO" id="GO:0003677">
    <property type="term" value="F:DNA binding"/>
    <property type="evidence" value="ECO:0007669"/>
    <property type="project" value="UniProtKB-KW"/>
</dbReference>
<name>A4BKX4_9GAMM</name>
<keyword evidence="3 4" id="KW-0238">DNA-binding</keyword>
<dbReference type="AlphaFoldDB" id="A4BKX4"/>
<evidence type="ECO:0000313" key="7">
    <source>
        <dbReference type="Proteomes" id="UP000003374"/>
    </source>
</evidence>
<evidence type="ECO:0000256" key="1">
    <source>
        <dbReference type="ARBA" id="ARBA00008396"/>
    </source>
</evidence>
<evidence type="ECO:0000313" key="6">
    <source>
        <dbReference type="EMBL" id="EAR22962.1"/>
    </source>
</evidence>
<dbReference type="Gene3D" id="3.10.290.10">
    <property type="entry name" value="RNA-binding S4 domain"/>
    <property type="match status" value="1"/>
</dbReference>
<comment type="caution">
    <text evidence="6">The sequence shown here is derived from an EMBL/GenBank/DDBJ whole genome shotgun (WGS) entry which is preliminary data.</text>
</comment>
<reference evidence="6 7" key="1">
    <citation type="submission" date="2006-02" db="EMBL/GenBank/DDBJ databases">
        <authorList>
            <person name="Waterbury J."/>
            <person name="Ferriera S."/>
            <person name="Johnson J."/>
            <person name="Kravitz S."/>
            <person name="Halpern A."/>
            <person name="Remington K."/>
            <person name="Beeson K."/>
            <person name="Tran B."/>
            <person name="Rogers Y.-H."/>
            <person name="Friedman R."/>
            <person name="Venter J.C."/>
        </authorList>
    </citation>
    <scope>NUCLEOTIDE SEQUENCE [LARGE SCALE GENOMIC DNA]</scope>
    <source>
        <strain evidence="6 7">Nb-231</strain>
    </source>
</reference>
<dbReference type="InterPro" id="IPR002942">
    <property type="entry name" value="S4_RNA-bd"/>
</dbReference>
<dbReference type="GO" id="GO:0003727">
    <property type="term" value="F:single-stranded RNA binding"/>
    <property type="evidence" value="ECO:0007669"/>
    <property type="project" value="InterPro"/>
</dbReference>
<dbReference type="EMBL" id="AAOF01000001">
    <property type="protein sequence ID" value="EAR22962.1"/>
    <property type="molecule type" value="Genomic_DNA"/>
</dbReference>
<keyword evidence="2 4" id="KW-0694">RNA-binding</keyword>
<dbReference type="SUPFAM" id="SSF55174">
    <property type="entry name" value="Alpha-L RNA-binding motif"/>
    <property type="match status" value="1"/>
</dbReference>
<evidence type="ECO:0000256" key="2">
    <source>
        <dbReference type="ARBA" id="ARBA00022884"/>
    </source>
</evidence>
<accession>A4BKX4</accession>